<gene>
    <name evidence="10" type="ORF">BB559_000527</name>
</gene>
<feature type="compositionally biased region" description="Polar residues" evidence="9">
    <location>
        <begin position="101"/>
        <end position="114"/>
    </location>
</feature>
<dbReference type="PANTHER" id="PTHR12896">
    <property type="entry name" value="PAX6 NEIGHBOR PROTEIN PAXNEB"/>
    <property type="match status" value="1"/>
</dbReference>
<dbReference type="GO" id="GO:0005737">
    <property type="term" value="C:cytoplasm"/>
    <property type="evidence" value="ECO:0007669"/>
    <property type="project" value="UniProtKB-SubCell"/>
</dbReference>
<keyword evidence="6" id="KW-0963">Cytoplasm</keyword>
<evidence type="ECO:0000256" key="1">
    <source>
        <dbReference type="ARBA" id="ARBA00004123"/>
    </source>
</evidence>
<dbReference type="InterPro" id="IPR008728">
    <property type="entry name" value="Elongator_complex_protein_4"/>
</dbReference>
<dbReference type="AlphaFoldDB" id="A0A2T9Z521"/>
<comment type="subcellular location">
    <subcellularLocation>
        <location evidence="2">Cytoplasm</location>
    </subcellularLocation>
    <subcellularLocation>
        <location evidence="1">Nucleus</location>
    </subcellularLocation>
</comment>
<protein>
    <recommendedName>
        <fullName evidence="5">Elongator complex protein 4</fullName>
    </recommendedName>
</protein>
<reference evidence="10 11" key="1">
    <citation type="journal article" date="2018" name="MBio">
        <title>Comparative Genomics Reveals the Core Gene Toolbox for the Fungus-Insect Symbiosis.</title>
        <authorList>
            <person name="Wang Y."/>
            <person name="Stata M."/>
            <person name="Wang W."/>
            <person name="Stajich J.E."/>
            <person name="White M.M."/>
            <person name="Moncalvo J.M."/>
        </authorList>
    </citation>
    <scope>NUCLEOTIDE SEQUENCE [LARGE SCALE GENOMIC DNA]</scope>
    <source>
        <strain evidence="10 11">AUS-77-4</strain>
    </source>
</reference>
<keyword evidence="11" id="KW-1185">Reference proteome</keyword>
<dbReference type="GO" id="GO:0033588">
    <property type="term" value="C:elongator holoenzyme complex"/>
    <property type="evidence" value="ECO:0007669"/>
    <property type="project" value="InterPro"/>
</dbReference>
<dbReference type="GO" id="GO:0008023">
    <property type="term" value="C:transcription elongation factor complex"/>
    <property type="evidence" value="ECO:0007669"/>
    <property type="project" value="TreeGrafter"/>
</dbReference>
<organism evidence="10 11">
    <name type="scientific">Furculomyces boomerangus</name>
    <dbReference type="NCBI Taxonomy" id="61424"/>
    <lineage>
        <taxon>Eukaryota</taxon>
        <taxon>Fungi</taxon>
        <taxon>Fungi incertae sedis</taxon>
        <taxon>Zoopagomycota</taxon>
        <taxon>Kickxellomycotina</taxon>
        <taxon>Harpellomycetes</taxon>
        <taxon>Harpellales</taxon>
        <taxon>Harpellaceae</taxon>
        <taxon>Furculomyces</taxon>
    </lineage>
</organism>
<evidence type="ECO:0000313" key="10">
    <source>
        <dbReference type="EMBL" id="PVU99634.1"/>
    </source>
</evidence>
<evidence type="ECO:0000256" key="9">
    <source>
        <dbReference type="SAM" id="MobiDB-lite"/>
    </source>
</evidence>
<feature type="region of interest" description="Disordered" evidence="9">
    <location>
        <begin position="101"/>
        <end position="120"/>
    </location>
</feature>
<comment type="pathway">
    <text evidence="3">tRNA modification; 5-methoxycarbonylmethyl-2-thiouridine-tRNA biosynthesis.</text>
</comment>
<dbReference type="STRING" id="61424.A0A2T9Z521"/>
<evidence type="ECO:0000256" key="6">
    <source>
        <dbReference type="ARBA" id="ARBA00022490"/>
    </source>
</evidence>
<dbReference type="OrthoDB" id="289162at2759"/>
<evidence type="ECO:0000313" key="11">
    <source>
        <dbReference type="Proteomes" id="UP000245699"/>
    </source>
</evidence>
<sequence length="414" mass="45981">MSFKKFTAPTISLPKGTKYLPQNSLVLVSTGIPSLDDVLGGGLALGSIILVEEDNLTGYSKILQSLFEAQAIASDQSILIVKQGLSSVSQLSLPNFLNNIKTEKNNSSTNQQPEAPNPETEKMKIAWRYEKQDVSNNMRNTNKNNSSDDYCSAFDISSNLPLNIIQEAKVHYIDSFQLSPQDSNLSTRILESQNFEKSKSDSTKLDHYISPYHILFDKVSTFLESEFSSLKPQSRDSKRQASRISIQISGSLLDINNKCEILEFIHSLKGLLRYSYSACMISFPVNFFVDGLTGKRHSLVHRIENLCDAVVELESFEGSSQDPSKTLKIQKSVTNSSSNEYHGLFHTHKLLCLNSLVSSAGKLSLLASTGGGSSNNLAFKLRRKKFSIETYHLPVEGGTNERRVPETSKKSIDF</sequence>
<dbReference type="GO" id="GO:0002098">
    <property type="term" value="P:tRNA wobble uridine modification"/>
    <property type="evidence" value="ECO:0007669"/>
    <property type="project" value="InterPro"/>
</dbReference>
<evidence type="ECO:0000256" key="2">
    <source>
        <dbReference type="ARBA" id="ARBA00004496"/>
    </source>
</evidence>
<dbReference type="EMBL" id="MBFT01000026">
    <property type="protein sequence ID" value="PVU99634.1"/>
    <property type="molecule type" value="Genomic_DNA"/>
</dbReference>
<dbReference type="Gene3D" id="3.40.50.300">
    <property type="entry name" value="P-loop containing nucleotide triphosphate hydrolases"/>
    <property type="match status" value="1"/>
</dbReference>
<evidence type="ECO:0000256" key="5">
    <source>
        <dbReference type="ARBA" id="ARBA00020265"/>
    </source>
</evidence>
<evidence type="ECO:0000256" key="4">
    <source>
        <dbReference type="ARBA" id="ARBA00007573"/>
    </source>
</evidence>
<proteinExistence type="inferred from homology"/>
<comment type="caution">
    <text evidence="10">The sequence shown here is derived from an EMBL/GenBank/DDBJ whole genome shotgun (WGS) entry which is preliminary data.</text>
</comment>
<dbReference type="InterPro" id="IPR027417">
    <property type="entry name" value="P-loop_NTPase"/>
</dbReference>
<dbReference type="Pfam" id="PF05625">
    <property type="entry name" value="PAXNEB"/>
    <property type="match status" value="1"/>
</dbReference>
<keyword evidence="8" id="KW-0539">Nucleus</keyword>
<dbReference type="Proteomes" id="UP000245699">
    <property type="component" value="Unassembled WGS sequence"/>
</dbReference>
<evidence type="ECO:0000256" key="8">
    <source>
        <dbReference type="ARBA" id="ARBA00023242"/>
    </source>
</evidence>
<dbReference type="CDD" id="cd19494">
    <property type="entry name" value="Elp4"/>
    <property type="match status" value="1"/>
</dbReference>
<keyword evidence="7" id="KW-0819">tRNA processing</keyword>
<evidence type="ECO:0000256" key="3">
    <source>
        <dbReference type="ARBA" id="ARBA00005043"/>
    </source>
</evidence>
<dbReference type="PANTHER" id="PTHR12896:SF1">
    <property type="entry name" value="ELONGATOR COMPLEX PROTEIN 4"/>
    <property type="match status" value="1"/>
</dbReference>
<comment type="similarity">
    <text evidence="4">Belongs to the ELP4 family.</text>
</comment>
<name>A0A2T9Z521_9FUNG</name>
<accession>A0A2T9Z521</accession>
<dbReference type="UniPathway" id="UPA00988"/>
<evidence type="ECO:0000256" key="7">
    <source>
        <dbReference type="ARBA" id="ARBA00022694"/>
    </source>
</evidence>